<dbReference type="Pfam" id="PF01546">
    <property type="entry name" value="Peptidase_M20"/>
    <property type="match status" value="1"/>
</dbReference>
<dbReference type="STRING" id="1246626.BleG1_4016"/>
<feature type="binding site" evidence="1">
    <location>
        <position position="140"/>
    </location>
    <ligand>
        <name>Mn(2+)</name>
        <dbReference type="ChEBI" id="CHEBI:29035"/>
        <label>2</label>
    </ligand>
</feature>
<dbReference type="SUPFAM" id="SSF55031">
    <property type="entry name" value="Bacterial exopeptidase dimerisation domain"/>
    <property type="match status" value="1"/>
</dbReference>
<evidence type="ECO:0000259" key="2">
    <source>
        <dbReference type="Pfam" id="PF07687"/>
    </source>
</evidence>
<proteinExistence type="predicted"/>
<dbReference type="InterPro" id="IPR011650">
    <property type="entry name" value="Peptidase_M20_dimer"/>
</dbReference>
<accession>A0A060M3F4</accession>
<dbReference type="GO" id="GO:0046872">
    <property type="term" value="F:metal ion binding"/>
    <property type="evidence" value="ECO:0007669"/>
    <property type="project" value="UniProtKB-KW"/>
</dbReference>
<dbReference type="eggNOG" id="COG1473">
    <property type="taxonomic scope" value="Bacteria"/>
</dbReference>
<dbReference type="Pfam" id="PF07687">
    <property type="entry name" value="M20_dimer"/>
    <property type="match status" value="1"/>
</dbReference>
<keyword evidence="3" id="KW-0378">Hydrolase</keyword>
<feature type="binding site" evidence="1">
    <location>
        <position position="104"/>
    </location>
    <ligand>
        <name>Mn(2+)</name>
        <dbReference type="ChEBI" id="CHEBI:29035"/>
        <label>2</label>
    </ligand>
</feature>
<gene>
    <name evidence="3" type="ORF">BleG1_4016</name>
</gene>
<comment type="cofactor">
    <cofactor evidence="1">
        <name>Mn(2+)</name>
        <dbReference type="ChEBI" id="CHEBI:29035"/>
    </cofactor>
    <text evidence="1">The Mn(2+) ion enhances activity.</text>
</comment>
<dbReference type="Proteomes" id="UP000027142">
    <property type="component" value="Chromosome"/>
</dbReference>
<dbReference type="InterPro" id="IPR002933">
    <property type="entry name" value="Peptidase_M20"/>
</dbReference>
<evidence type="ECO:0000256" key="1">
    <source>
        <dbReference type="PIRSR" id="PIRSR005962-1"/>
    </source>
</evidence>
<dbReference type="KEGG" id="ble:BleG1_4016"/>
<protein>
    <submittedName>
        <fullName evidence="3">N-acyl-L-amino acid amidohydrolase</fullName>
    </submittedName>
</protein>
<organism evidence="3 4">
    <name type="scientific">Shouchella lehensis G1</name>
    <dbReference type="NCBI Taxonomy" id="1246626"/>
    <lineage>
        <taxon>Bacteria</taxon>
        <taxon>Bacillati</taxon>
        <taxon>Bacillota</taxon>
        <taxon>Bacilli</taxon>
        <taxon>Bacillales</taxon>
        <taxon>Bacillaceae</taxon>
        <taxon>Shouchella</taxon>
    </lineage>
</organism>
<dbReference type="PIRSF" id="PIRSF005962">
    <property type="entry name" value="Pept_M20D_amidohydro"/>
    <property type="match status" value="1"/>
</dbReference>
<dbReference type="RefSeq" id="WP_244877266.1">
    <property type="nucleotide sequence ID" value="NZ_CP003923.1"/>
</dbReference>
<dbReference type="EMBL" id="CP003923">
    <property type="protein sequence ID" value="AIC96555.1"/>
    <property type="molecule type" value="Genomic_DNA"/>
</dbReference>
<dbReference type="GO" id="GO:0016787">
    <property type="term" value="F:hydrolase activity"/>
    <property type="evidence" value="ECO:0007669"/>
    <property type="project" value="UniProtKB-KW"/>
</dbReference>
<dbReference type="NCBIfam" id="TIGR01891">
    <property type="entry name" value="amidohydrolases"/>
    <property type="match status" value="1"/>
</dbReference>
<dbReference type="SUPFAM" id="SSF53187">
    <property type="entry name" value="Zn-dependent exopeptidases"/>
    <property type="match status" value="1"/>
</dbReference>
<dbReference type="Gene3D" id="3.30.70.360">
    <property type="match status" value="1"/>
</dbReference>
<feature type="binding site" evidence="1">
    <location>
        <position position="365"/>
    </location>
    <ligand>
        <name>Mn(2+)</name>
        <dbReference type="ChEBI" id="CHEBI:29035"/>
        <label>2</label>
    </ligand>
</feature>
<feature type="domain" description="Peptidase M20 dimerisation" evidence="2">
    <location>
        <begin position="196"/>
        <end position="283"/>
    </location>
</feature>
<keyword evidence="1" id="KW-0464">Manganese</keyword>
<keyword evidence="4" id="KW-1185">Reference proteome</keyword>
<evidence type="ECO:0000313" key="3">
    <source>
        <dbReference type="EMBL" id="AIC96555.1"/>
    </source>
</evidence>
<dbReference type="Gene3D" id="3.40.630.10">
    <property type="entry name" value="Zn peptidases"/>
    <property type="match status" value="1"/>
</dbReference>
<dbReference type="PANTHER" id="PTHR11014:SF63">
    <property type="entry name" value="METALLOPEPTIDASE, PUTATIVE (AFU_ORTHOLOGUE AFUA_6G09600)-RELATED"/>
    <property type="match status" value="1"/>
</dbReference>
<dbReference type="InterPro" id="IPR036264">
    <property type="entry name" value="Bact_exopeptidase_dim_dom"/>
</dbReference>
<feature type="binding site" evidence="1">
    <location>
        <position position="102"/>
    </location>
    <ligand>
        <name>Mn(2+)</name>
        <dbReference type="ChEBI" id="CHEBI:29035"/>
        <label>2</label>
    </ligand>
</feature>
<dbReference type="PATRIC" id="fig|1246626.3.peg.4004"/>
<reference evidence="3 4" key="1">
    <citation type="journal article" date="2014" name="Gene">
        <title>A comparative genomic analysis of the alkalitolerant soil bacterium Bacillus lehensis G1.</title>
        <authorList>
            <person name="Noor Y.M."/>
            <person name="Samsulrizal N.H."/>
            <person name="Jema'on N.A."/>
            <person name="Low K.O."/>
            <person name="Ramli A.N."/>
            <person name="Alias N.I."/>
            <person name="Damis S.I."/>
            <person name="Fuzi S.F."/>
            <person name="Isa M.N."/>
            <person name="Murad A.M."/>
            <person name="Raih M.F."/>
            <person name="Bakar F.D."/>
            <person name="Najimudin N."/>
            <person name="Mahadi N.M."/>
            <person name="Illias R.M."/>
        </authorList>
    </citation>
    <scope>NUCLEOTIDE SEQUENCE [LARGE SCALE GENOMIC DNA]</scope>
    <source>
        <strain evidence="3 4">G1</strain>
    </source>
</reference>
<dbReference type="InterPro" id="IPR017439">
    <property type="entry name" value="Amidohydrolase"/>
</dbReference>
<name>A0A060M3F4_9BACI</name>
<dbReference type="AlphaFoldDB" id="A0A060M3F4"/>
<keyword evidence="1" id="KW-0479">Metal-binding</keyword>
<dbReference type="HOGENOM" id="CLU_023257_0_1_9"/>
<sequence length="399" mass="43173">MEVLKAYALKMEEKLIEWRRHLHRYPECSFQEKETSAFVKKQLENIPGITVFQSNVGYGVVGTLSNGVGPTIALRADMDALPIHEEADVSFSSEHPGIMHACGHDAHTAILLGAATLLAEQINHTSVTGTIKFVFQPAEESTDETNRSGGLYLVKEGVYDDVDMAFALHMCPWLTPDAIQVYKGPAMGSFDVFKGTIKGTGGHGAYPHLGTDPVWLLSQVLPALYSLQNRLVSPLEAAILSIGIVQGGRANNVIPSEVYVEGTIRCYSAATRTYLINEIRKAFTLANVFGGEGTCLIESGEPALVNNGEAIDVIVDTAKTLYPNDRIVDAPYGLGSEDFAYTAEKTRAAMFFLGCKPERGQYDLHTPLFQIDEACLKKGTTLLASTALAALQGGIDNEA</sequence>
<dbReference type="PANTHER" id="PTHR11014">
    <property type="entry name" value="PEPTIDASE M20 FAMILY MEMBER"/>
    <property type="match status" value="1"/>
</dbReference>
<evidence type="ECO:0000313" key="4">
    <source>
        <dbReference type="Proteomes" id="UP000027142"/>
    </source>
</evidence>
<feature type="binding site" evidence="1">
    <location>
        <position position="169"/>
    </location>
    <ligand>
        <name>Mn(2+)</name>
        <dbReference type="ChEBI" id="CHEBI:29035"/>
        <label>2</label>
    </ligand>
</feature>